<dbReference type="PANTHER" id="PTHR12843:SF5">
    <property type="entry name" value="EEF1A LYSINE METHYLTRANSFERASE 2"/>
    <property type="match status" value="1"/>
</dbReference>
<evidence type="ECO:0000313" key="3">
    <source>
        <dbReference type="Proteomes" id="UP000028091"/>
    </source>
</evidence>
<dbReference type="RefSeq" id="WP_034320031.1">
    <property type="nucleotide sequence ID" value="NZ_JBCMYH010000017.1"/>
</dbReference>
<dbReference type="CDD" id="cd02440">
    <property type="entry name" value="AdoMet_MTases"/>
    <property type="match status" value="1"/>
</dbReference>
<name>A0A081LC79_9BACI</name>
<sequence length="218" mass="24905">MKKALYHEDSGLYLEKMRVAFQEHYEQRTDMWSTDPSLMDAAVMSLKAWQSREKEALASVLDIGCGNGRALEYLDGLSAYVGIDLYEHEEWEGLKKKETIPVHFVHQDFMSWSSDQGRKMQFDLILDHGCFHHQHPDDHERYLKQVTSLLHEGGVFSLVVWGEEWKTGLIGEDGRFHFSFSDSQLGERICTSGLELVSIAPLKAKAGISQHHVIAVKI</sequence>
<dbReference type="PANTHER" id="PTHR12843">
    <property type="entry name" value="PROTEIN-LYSINE N-METHYLTRANSFERASE METTL10"/>
    <property type="match status" value="1"/>
</dbReference>
<dbReference type="GO" id="GO:0016279">
    <property type="term" value="F:protein-lysine N-methyltransferase activity"/>
    <property type="evidence" value="ECO:0007669"/>
    <property type="project" value="TreeGrafter"/>
</dbReference>
<dbReference type="eggNOG" id="COG2227">
    <property type="taxonomic scope" value="Bacteria"/>
</dbReference>
<protein>
    <submittedName>
        <fullName evidence="2">Methyltransferase</fullName>
    </submittedName>
</protein>
<dbReference type="InterPro" id="IPR041698">
    <property type="entry name" value="Methyltransf_25"/>
</dbReference>
<keyword evidence="3" id="KW-1185">Reference proteome</keyword>
<gene>
    <name evidence="2" type="ORF">BA70_16675</name>
</gene>
<dbReference type="AlphaFoldDB" id="A0A081LC79"/>
<proteinExistence type="predicted"/>
<evidence type="ECO:0000313" key="2">
    <source>
        <dbReference type="EMBL" id="KEP26855.1"/>
    </source>
</evidence>
<organism evidence="2 3">
    <name type="scientific">Bacillus zhangzhouensis</name>
    <dbReference type="NCBI Taxonomy" id="1178540"/>
    <lineage>
        <taxon>Bacteria</taxon>
        <taxon>Bacillati</taxon>
        <taxon>Bacillota</taxon>
        <taxon>Bacilli</taxon>
        <taxon>Bacillales</taxon>
        <taxon>Bacillaceae</taxon>
        <taxon>Bacillus</taxon>
    </lineage>
</organism>
<accession>A0A081LC79</accession>
<dbReference type="EMBL" id="JOTP01000006">
    <property type="protein sequence ID" value="KEP26855.1"/>
    <property type="molecule type" value="Genomic_DNA"/>
</dbReference>
<keyword evidence="2" id="KW-0808">Transferase</keyword>
<dbReference type="InterPro" id="IPR029063">
    <property type="entry name" value="SAM-dependent_MTases_sf"/>
</dbReference>
<dbReference type="OrthoDB" id="9804312at2"/>
<dbReference type="Proteomes" id="UP000028091">
    <property type="component" value="Unassembled WGS sequence"/>
</dbReference>
<evidence type="ECO:0000259" key="1">
    <source>
        <dbReference type="Pfam" id="PF13649"/>
    </source>
</evidence>
<dbReference type="SUPFAM" id="SSF53335">
    <property type="entry name" value="S-adenosyl-L-methionine-dependent methyltransferases"/>
    <property type="match status" value="1"/>
</dbReference>
<reference evidence="2 3" key="1">
    <citation type="submission" date="2012-09" db="EMBL/GenBank/DDBJ databases">
        <title>Genome Sequence of Bacillus sp. DW5-4.</title>
        <authorList>
            <person name="Lai Q."/>
            <person name="Liu Y."/>
            <person name="Shao Z."/>
        </authorList>
    </citation>
    <scope>NUCLEOTIDE SEQUENCE [LARGE SCALE GENOMIC DNA]</scope>
    <source>
        <strain evidence="2 3">DW5-4</strain>
    </source>
</reference>
<feature type="domain" description="Methyltransferase" evidence="1">
    <location>
        <begin position="60"/>
        <end position="154"/>
    </location>
</feature>
<dbReference type="GO" id="GO:0032259">
    <property type="term" value="P:methylation"/>
    <property type="evidence" value="ECO:0007669"/>
    <property type="project" value="UniProtKB-KW"/>
</dbReference>
<dbReference type="Gene3D" id="3.40.50.150">
    <property type="entry name" value="Vaccinia Virus protein VP39"/>
    <property type="match status" value="1"/>
</dbReference>
<keyword evidence="2" id="KW-0489">Methyltransferase</keyword>
<dbReference type="GO" id="GO:0005737">
    <property type="term" value="C:cytoplasm"/>
    <property type="evidence" value="ECO:0007669"/>
    <property type="project" value="TreeGrafter"/>
</dbReference>
<dbReference type="Pfam" id="PF13649">
    <property type="entry name" value="Methyltransf_25"/>
    <property type="match status" value="1"/>
</dbReference>
<comment type="caution">
    <text evidence="2">The sequence shown here is derived from an EMBL/GenBank/DDBJ whole genome shotgun (WGS) entry which is preliminary data.</text>
</comment>